<dbReference type="GO" id="GO:0016987">
    <property type="term" value="F:sigma factor activity"/>
    <property type="evidence" value="ECO:0007669"/>
    <property type="project" value="UniProtKB-KW"/>
</dbReference>
<dbReference type="Pfam" id="PF04542">
    <property type="entry name" value="Sigma70_r2"/>
    <property type="match status" value="1"/>
</dbReference>
<evidence type="ECO:0000313" key="8">
    <source>
        <dbReference type="EMBL" id="TLD01316.1"/>
    </source>
</evidence>
<dbReference type="InterPro" id="IPR013325">
    <property type="entry name" value="RNA_pol_sigma_r2"/>
</dbReference>
<proteinExistence type="inferred from homology"/>
<dbReference type="CDD" id="cd06171">
    <property type="entry name" value="Sigma70_r4"/>
    <property type="match status" value="1"/>
</dbReference>
<feature type="domain" description="RNA polymerase sigma-70 region 2" evidence="6">
    <location>
        <begin position="9"/>
        <end position="75"/>
    </location>
</feature>
<evidence type="ECO:0000256" key="3">
    <source>
        <dbReference type="ARBA" id="ARBA00023082"/>
    </source>
</evidence>
<dbReference type="Proteomes" id="UP000306509">
    <property type="component" value="Unassembled WGS sequence"/>
</dbReference>
<comment type="caution">
    <text evidence="8">The sequence shown here is derived from an EMBL/GenBank/DDBJ whole genome shotgun (WGS) entry which is preliminary data.</text>
</comment>
<dbReference type="SUPFAM" id="SSF88946">
    <property type="entry name" value="Sigma2 domain of RNA polymerase sigma factors"/>
    <property type="match status" value="1"/>
</dbReference>
<dbReference type="RefSeq" id="WP_044296089.1">
    <property type="nucleotide sequence ID" value="NZ_JTGN01000008.1"/>
</dbReference>
<organism evidence="8 9">
    <name type="scientific">Robinsoniella peoriensis</name>
    <dbReference type="NCBI Taxonomy" id="180332"/>
    <lineage>
        <taxon>Bacteria</taxon>
        <taxon>Bacillati</taxon>
        <taxon>Bacillota</taxon>
        <taxon>Clostridia</taxon>
        <taxon>Lachnospirales</taxon>
        <taxon>Lachnospiraceae</taxon>
        <taxon>Robinsoniella</taxon>
    </lineage>
</organism>
<dbReference type="InterPro" id="IPR036388">
    <property type="entry name" value="WH-like_DNA-bd_sf"/>
</dbReference>
<evidence type="ECO:0000256" key="4">
    <source>
        <dbReference type="ARBA" id="ARBA00023125"/>
    </source>
</evidence>
<keyword evidence="2" id="KW-0805">Transcription regulation</keyword>
<dbReference type="InterPro" id="IPR013249">
    <property type="entry name" value="RNA_pol_sigma70_r4_t2"/>
</dbReference>
<feature type="domain" description="RNA polymerase sigma factor 70 region 4 type 2" evidence="7">
    <location>
        <begin position="104"/>
        <end position="154"/>
    </location>
</feature>
<evidence type="ECO:0000259" key="6">
    <source>
        <dbReference type="Pfam" id="PF04542"/>
    </source>
</evidence>
<dbReference type="InterPro" id="IPR007627">
    <property type="entry name" value="RNA_pol_sigma70_r2"/>
</dbReference>
<keyword evidence="4" id="KW-0238">DNA-binding</keyword>
<name>A0A4U8QJ56_9FIRM</name>
<evidence type="ECO:0000313" key="9">
    <source>
        <dbReference type="Proteomes" id="UP000306509"/>
    </source>
</evidence>
<dbReference type="EMBL" id="QGQD01000041">
    <property type="protein sequence ID" value="TLD01316.1"/>
    <property type="molecule type" value="Genomic_DNA"/>
</dbReference>
<dbReference type="STRING" id="180332.GCA_000797495_02231"/>
<dbReference type="SUPFAM" id="SSF88659">
    <property type="entry name" value="Sigma3 and sigma4 domains of RNA polymerase sigma factors"/>
    <property type="match status" value="1"/>
</dbReference>
<sequence length="167" mass="20092">MKKDDLEQIYKTYYHEIYLYALSLCKNTLEAEEITSDTFYKALLCAELQNESIKYWLLRVCKNIFIDQARQKKRRPVTPLEDIGSPSYDNVLERMIQNEEAKVLYHCILQLPDRYRELIYMFYFMNYSLKEIAHFTSQSTGTTRTALCRSRDKLRSILEREGYYEFP</sequence>
<dbReference type="Gene3D" id="1.10.1740.10">
    <property type="match status" value="1"/>
</dbReference>
<evidence type="ECO:0000259" key="7">
    <source>
        <dbReference type="Pfam" id="PF08281"/>
    </source>
</evidence>
<dbReference type="GO" id="GO:0003677">
    <property type="term" value="F:DNA binding"/>
    <property type="evidence" value="ECO:0007669"/>
    <property type="project" value="UniProtKB-KW"/>
</dbReference>
<reference evidence="8 9" key="1">
    <citation type="journal article" date="2019" name="Anaerobe">
        <title>Detection of Robinsoniella peoriensis in multiple bone samples of a trauma patient.</title>
        <authorList>
            <person name="Schrottner P."/>
            <person name="Hartwich K."/>
            <person name="Bunk B."/>
            <person name="Schober I."/>
            <person name="Helbig S."/>
            <person name="Rudolph W.W."/>
            <person name="Gunzer F."/>
        </authorList>
    </citation>
    <scope>NUCLEOTIDE SEQUENCE [LARGE SCALE GENOMIC DNA]</scope>
    <source>
        <strain evidence="8 9">DSM 106044</strain>
    </source>
</reference>
<keyword evidence="9" id="KW-1185">Reference proteome</keyword>
<evidence type="ECO:0000256" key="1">
    <source>
        <dbReference type="ARBA" id="ARBA00010641"/>
    </source>
</evidence>
<dbReference type="GO" id="GO:0006352">
    <property type="term" value="P:DNA-templated transcription initiation"/>
    <property type="evidence" value="ECO:0007669"/>
    <property type="project" value="InterPro"/>
</dbReference>
<gene>
    <name evidence="8" type="primary">sigM_1</name>
    <name evidence="8" type="ORF">DSM106044_01801</name>
</gene>
<dbReference type="InterPro" id="IPR014284">
    <property type="entry name" value="RNA_pol_sigma-70_dom"/>
</dbReference>
<comment type="similarity">
    <text evidence="1">Belongs to the sigma-70 factor family. ECF subfamily.</text>
</comment>
<keyword evidence="3" id="KW-0731">Sigma factor</keyword>
<dbReference type="Gene3D" id="1.10.10.10">
    <property type="entry name" value="Winged helix-like DNA-binding domain superfamily/Winged helix DNA-binding domain"/>
    <property type="match status" value="1"/>
</dbReference>
<evidence type="ECO:0000256" key="5">
    <source>
        <dbReference type="ARBA" id="ARBA00023163"/>
    </source>
</evidence>
<dbReference type="InterPro" id="IPR039425">
    <property type="entry name" value="RNA_pol_sigma-70-like"/>
</dbReference>
<dbReference type="PANTHER" id="PTHR43133:SF8">
    <property type="entry name" value="RNA POLYMERASE SIGMA FACTOR HI_1459-RELATED"/>
    <property type="match status" value="1"/>
</dbReference>
<dbReference type="PANTHER" id="PTHR43133">
    <property type="entry name" value="RNA POLYMERASE ECF-TYPE SIGMA FACTO"/>
    <property type="match status" value="1"/>
</dbReference>
<dbReference type="InterPro" id="IPR013324">
    <property type="entry name" value="RNA_pol_sigma_r3/r4-like"/>
</dbReference>
<evidence type="ECO:0000256" key="2">
    <source>
        <dbReference type="ARBA" id="ARBA00023015"/>
    </source>
</evidence>
<protein>
    <submittedName>
        <fullName evidence="8">RNA polymerase sigma factor SigM</fullName>
    </submittedName>
</protein>
<dbReference type="AlphaFoldDB" id="A0A4U8QJ56"/>
<dbReference type="Pfam" id="PF08281">
    <property type="entry name" value="Sigma70_r4_2"/>
    <property type="match status" value="1"/>
</dbReference>
<keyword evidence="5" id="KW-0804">Transcription</keyword>
<accession>A0A4U8QJ56</accession>
<dbReference type="NCBIfam" id="TIGR02937">
    <property type="entry name" value="sigma70-ECF"/>
    <property type="match status" value="1"/>
</dbReference>